<proteinExistence type="predicted"/>
<gene>
    <name evidence="1" type="ORF">BV25DRAFT_1451010</name>
</gene>
<evidence type="ECO:0000313" key="2">
    <source>
        <dbReference type="Proteomes" id="UP000814140"/>
    </source>
</evidence>
<dbReference type="Proteomes" id="UP000814140">
    <property type="component" value="Unassembled WGS sequence"/>
</dbReference>
<keyword evidence="2" id="KW-1185">Reference proteome</keyword>
<accession>A0ACB8SLY8</accession>
<protein>
    <submittedName>
        <fullName evidence="1">Uncharacterized protein</fullName>
    </submittedName>
</protein>
<organism evidence="1 2">
    <name type="scientific">Artomyces pyxidatus</name>
    <dbReference type="NCBI Taxonomy" id="48021"/>
    <lineage>
        <taxon>Eukaryota</taxon>
        <taxon>Fungi</taxon>
        <taxon>Dikarya</taxon>
        <taxon>Basidiomycota</taxon>
        <taxon>Agaricomycotina</taxon>
        <taxon>Agaricomycetes</taxon>
        <taxon>Russulales</taxon>
        <taxon>Auriscalpiaceae</taxon>
        <taxon>Artomyces</taxon>
    </lineage>
</organism>
<name>A0ACB8SLY8_9AGAM</name>
<comment type="caution">
    <text evidence="1">The sequence shown here is derived from an EMBL/GenBank/DDBJ whole genome shotgun (WGS) entry which is preliminary data.</text>
</comment>
<dbReference type="EMBL" id="MU277250">
    <property type="protein sequence ID" value="KAI0057247.1"/>
    <property type="molecule type" value="Genomic_DNA"/>
</dbReference>
<sequence>MSLRGRQACPACAFLLGDPAVRRLRMLVAFCVNSAGARSGRAICKAASRKLRRLFSRAAAVPCQLPAVLHTHDDTARAEPRFQADLVVPRCSTRYPLRSPDKRGPRSSRNFKIAVSVKTVRPQNQTASRSESNLGQYMYESTTYTSECEDNSSTCENEHTALQKK</sequence>
<reference evidence="1" key="1">
    <citation type="submission" date="2021-03" db="EMBL/GenBank/DDBJ databases">
        <authorList>
            <consortium name="DOE Joint Genome Institute"/>
            <person name="Ahrendt S."/>
            <person name="Looney B.P."/>
            <person name="Miyauchi S."/>
            <person name="Morin E."/>
            <person name="Drula E."/>
            <person name="Courty P.E."/>
            <person name="Chicoki N."/>
            <person name="Fauchery L."/>
            <person name="Kohler A."/>
            <person name="Kuo A."/>
            <person name="Labutti K."/>
            <person name="Pangilinan J."/>
            <person name="Lipzen A."/>
            <person name="Riley R."/>
            <person name="Andreopoulos W."/>
            <person name="He G."/>
            <person name="Johnson J."/>
            <person name="Barry K.W."/>
            <person name="Grigoriev I.V."/>
            <person name="Nagy L."/>
            <person name="Hibbett D."/>
            <person name="Henrissat B."/>
            <person name="Matheny P.B."/>
            <person name="Labbe J."/>
            <person name="Martin F."/>
        </authorList>
    </citation>
    <scope>NUCLEOTIDE SEQUENCE</scope>
    <source>
        <strain evidence="1">HHB10654</strain>
    </source>
</reference>
<reference evidence="1" key="2">
    <citation type="journal article" date="2022" name="New Phytol.">
        <title>Evolutionary transition to the ectomycorrhizal habit in the genomes of a hyperdiverse lineage of mushroom-forming fungi.</title>
        <authorList>
            <person name="Looney B."/>
            <person name="Miyauchi S."/>
            <person name="Morin E."/>
            <person name="Drula E."/>
            <person name="Courty P.E."/>
            <person name="Kohler A."/>
            <person name="Kuo A."/>
            <person name="LaButti K."/>
            <person name="Pangilinan J."/>
            <person name="Lipzen A."/>
            <person name="Riley R."/>
            <person name="Andreopoulos W."/>
            <person name="He G."/>
            <person name="Johnson J."/>
            <person name="Nolan M."/>
            <person name="Tritt A."/>
            <person name="Barry K.W."/>
            <person name="Grigoriev I.V."/>
            <person name="Nagy L.G."/>
            <person name="Hibbett D."/>
            <person name="Henrissat B."/>
            <person name="Matheny P.B."/>
            <person name="Labbe J."/>
            <person name="Martin F.M."/>
        </authorList>
    </citation>
    <scope>NUCLEOTIDE SEQUENCE</scope>
    <source>
        <strain evidence="1">HHB10654</strain>
    </source>
</reference>
<evidence type="ECO:0000313" key="1">
    <source>
        <dbReference type="EMBL" id="KAI0057247.1"/>
    </source>
</evidence>